<organism evidence="1 2">
    <name type="scientific">Tardiphaga alba</name>
    <dbReference type="NCBI Taxonomy" id="340268"/>
    <lineage>
        <taxon>Bacteria</taxon>
        <taxon>Pseudomonadati</taxon>
        <taxon>Pseudomonadota</taxon>
        <taxon>Alphaproteobacteria</taxon>
        <taxon>Hyphomicrobiales</taxon>
        <taxon>Nitrobacteraceae</taxon>
        <taxon>Tardiphaga</taxon>
    </lineage>
</organism>
<dbReference type="RefSeq" id="WP_211913135.1">
    <property type="nucleotide sequence ID" value="NZ_CP036498.1"/>
</dbReference>
<keyword evidence="2" id="KW-1185">Reference proteome</keyword>
<dbReference type="Proteomes" id="UP000682843">
    <property type="component" value="Chromosome"/>
</dbReference>
<protein>
    <submittedName>
        <fullName evidence="1">Uncharacterized protein</fullName>
    </submittedName>
</protein>
<name>A0ABX8AA98_9BRAD</name>
<gene>
    <name evidence="1" type="ORF">RPMA_12630</name>
</gene>
<dbReference type="EMBL" id="CP036498">
    <property type="protein sequence ID" value="QUS39589.1"/>
    <property type="molecule type" value="Genomic_DNA"/>
</dbReference>
<sequence length="69" mass="7560">MMTKPKCDYCGRFHNSMKPGASYAMRYSGWPLCPDHEATRCVACTEKHGPLRAQHGCADWTAGIIGDAA</sequence>
<reference evidence="1 2" key="1">
    <citation type="submission" date="2019-02" db="EMBL/GenBank/DDBJ databases">
        <title>Emended description of the genus Rhodopseudomonas and description of Rhodopseudomonas albus sp. nov., a non-phototrophic, heavy-metal-tolerant bacterium isolated from garden soil.</title>
        <authorList>
            <person name="Bao Z."/>
            <person name="Cao W.W."/>
            <person name="Sato Y."/>
            <person name="Nishizawa T."/>
            <person name="Zhao J."/>
            <person name="Guo Y."/>
            <person name="Ohta H."/>
        </authorList>
    </citation>
    <scope>NUCLEOTIDE SEQUENCE [LARGE SCALE GENOMIC DNA]</scope>
    <source>
        <strain evidence="1 2">SK50-23</strain>
    </source>
</reference>
<proteinExistence type="predicted"/>
<accession>A0ABX8AA98</accession>
<evidence type="ECO:0000313" key="2">
    <source>
        <dbReference type="Proteomes" id="UP000682843"/>
    </source>
</evidence>
<evidence type="ECO:0000313" key="1">
    <source>
        <dbReference type="EMBL" id="QUS39589.1"/>
    </source>
</evidence>